<evidence type="ECO:0000313" key="2">
    <source>
        <dbReference type="EMBL" id="QXH51241.1"/>
    </source>
</evidence>
<feature type="signal peptide" evidence="1">
    <location>
        <begin position="1"/>
        <end position="26"/>
    </location>
</feature>
<organism evidence="2 3">
    <name type="scientific">Pseudomonas fakonensis</name>
    <dbReference type="NCBI Taxonomy" id="2842355"/>
    <lineage>
        <taxon>Bacteria</taxon>
        <taxon>Pseudomonadati</taxon>
        <taxon>Pseudomonadota</taxon>
        <taxon>Gammaproteobacteria</taxon>
        <taxon>Pseudomonadales</taxon>
        <taxon>Pseudomonadaceae</taxon>
        <taxon>Pseudomonas</taxon>
    </lineage>
</organism>
<reference evidence="2" key="1">
    <citation type="journal article" date="2021" name="Microorganisms">
        <title>The Ever-Expanding Pseudomonas Genus: Description of 43 New Species and Partition of the Pseudomonas putida Group.</title>
        <authorList>
            <person name="Girard L."/>
            <person name="Lood C."/>
            <person name="Hofte M."/>
            <person name="Vandamme P."/>
            <person name="Rokni-Zadeh H."/>
            <person name="van Noort V."/>
            <person name="Lavigne R."/>
            <person name="De Mot R."/>
        </authorList>
    </citation>
    <scope>NUCLEOTIDE SEQUENCE</scope>
    <source>
        <strain evidence="2">COW40</strain>
    </source>
</reference>
<sequence length="463" mass="49103">MIATRLLPLALIFAASAACSSVNAQASSPATVQSLDRSAIARYDRTWRAASVLFGPGQAQRSTAFLIDNGNDGAPALLVASGHAVDERSDIVAEQLAGRGHVTFEGIDGAVFKVAHIRYTSQRGLDFAVFELTQTQGALKALGIVPMVLAGRRAREGDTVTVEAGVSGVVDGSVHWPTQDLARIDLKTGRGFLQRHLLLMEGALLQPGDSGSPVLEPATGAVLAVAHTRSPRGGEASDLSFLPACLNNGLFDANAAGCDLNHVFNVALDEDDDRMIYKVGSSAVQISQVLHSTTTLYQTKLAQWPDQCEQADGYGPVQASGSPINVPIEGVTLAPENPTVLALCVWGREAQGPEPANRNALALPVVVHPKGPATQPELNIDPPYKDLEGRNAYLVTVEPEQVLFKRVELKSGPWHSIDCGDESGYRALAGIRKVAVTEDTRLCAVGVDYAGQRSQPLEMKLLP</sequence>
<gene>
    <name evidence="2" type="ORF">KSS94_25455</name>
</gene>
<evidence type="ECO:0000256" key="1">
    <source>
        <dbReference type="SAM" id="SignalP"/>
    </source>
</evidence>
<accession>A0ABX8N4G7</accession>
<dbReference type="PROSITE" id="PS51257">
    <property type="entry name" value="PROKAR_LIPOPROTEIN"/>
    <property type="match status" value="1"/>
</dbReference>
<dbReference type="RefSeq" id="WP_217840780.1">
    <property type="nucleotide sequence ID" value="NZ_CP077076.1"/>
</dbReference>
<feature type="chain" id="PRO_5047467453" description="Trypsin-like peptidase domain-containing protein" evidence="1">
    <location>
        <begin position="27"/>
        <end position="463"/>
    </location>
</feature>
<dbReference type="Proteomes" id="UP001046350">
    <property type="component" value="Chromosome"/>
</dbReference>
<keyword evidence="3" id="KW-1185">Reference proteome</keyword>
<evidence type="ECO:0000313" key="3">
    <source>
        <dbReference type="Proteomes" id="UP001046350"/>
    </source>
</evidence>
<keyword evidence="1" id="KW-0732">Signal</keyword>
<proteinExistence type="predicted"/>
<name>A0ABX8N4G7_9PSED</name>
<dbReference type="EMBL" id="CP077076">
    <property type="protein sequence ID" value="QXH51241.1"/>
    <property type="molecule type" value="Genomic_DNA"/>
</dbReference>
<protein>
    <recommendedName>
        <fullName evidence="4">Trypsin-like peptidase domain-containing protein</fullName>
    </recommendedName>
</protein>
<evidence type="ECO:0008006" key="4">
    <source>
        <dbReference type="Google" id="ProtNLM"/>
    </source>
</evidence>